<comment type="subunit">
    <text evidence="10">Component of the oligosaccharyltransferase (OST) complex.</text>
</comment>
<protein>
    <recommendedName>
        <fullName evidence="10">Dolichyl-diphosphooligosaccharide--protein glycosyltransferase subunit 1</fullName>
    </recommendedName>
</protein>
<evidence type="ECO:0000313" key="12">
    <source>
        <dbReference type="Proteomes" id="UP001219933"/>
    </source>
</evidence>
<reference evidence="11" key="1">
    <citation type="submission" date="2023-03" db="EMBL/GenBank/DDBJ databases">
        <title>Mating type loci evolution in Malassezia.</title>
        <authorList>
            <person name="Coelho M.A."/>
        </authorList>
    </citation>
    <scope>NUCLEOTIDE SEQUENCE</scope>
    <source>
        <strain evidence="11">CBS 11721</strain>
    </source>
</reference>
<evidence type="ECO:0000256" key="4">
    <source>
        <dbReference type="ARBA" id="ARBA00008905"/>
    </source>
</evidence>
<keyword evidence="7 10" id="KW-0256">Endoplasmic reticulum</keyword>
<dbReference type="GO" id="GO:0018279">
    <property type="term" value="P:protein N-linked glycosylation via asparagine"/>
    <property type="evidence" value="ECO:0007669"/>
    <property type="project" value="TreeGrafter"/>
</dbReference>
<dbReference type="Pfam" id="PF04597">
    <property type="entry name" value="Ribophorin_I"/>
    <property type="match status" value="1"/>
</dbReference>
<dbReference type="PANTHER" id="PTHR21049">
    <property type="entry name" value="RIBOPHORIN I"/>
    <property type="match status" value="1"/>
</dbReference>
<name>A0AAF0EN99_9BASI</name>
<comment type="similarity">
    <text evidence="4 10">Belongs to the OST1 family.</text>
</comment>
<evidence type="ECO:0000256" key="10">
    <source>
        <dbReference type="RuleBase" id="RU361143"/>
    </source>
</evidence>
<dbReference type="PANTHER" id="PTHR21049:SF0">
    <property type="entry name" value="DOLICHYL-DIPHOSPHOOLIGOSACCHARIDE--PROTEIN GLYCOSYLTRANSFERASE SUBUNIT 1"/>
    <property type="match status" value="1"/>
</dbReference>
<proteinExistence type="inferred from homology"/>
<evidence type="ECO:0000256" key="3">
    <source>
        <dbReference type="ARBA" id="ARBA00004922"/>
    </source>
</evidence>
<dbReference type="GO" id="GO:0008250">
    <property type="term" value="C:oligosaccharyltransferase complex"/>
    <property type="evidence" value="ECO:0007669"/>
    <property type="project" value="UniProtKB-UniRule"/>
</dbReference>
<dbReference type="AlphaFoldDB" id="A0AAF0EN99"/>
<evidence type="ECO:0000256" key="5">
    <source>
        <dbReference type="ARBA" id="ARBA00022692"/>
    </source>
</evidence>
<keyword evidence="6 10" id="KW-0732">Signal</keyword>
<dbReference type="InterPro" id="IPR007676">
    <property type="entry name" value="Ribophorin_I"/>
</dbReference>
<evidence type="ECO:0000256" key="8">
    <source>
        <dbReference type="ARBA" id="ARBA00022989"/>
    </source>
</evidence>
<comment type="function">
    <text evidence="1 10">Subunit of the oligosaccharyl transferase (OST) complex that catalyzes the initial transfer of a defined glycan (Glc(3)Man(9)GlcNAc(2) in eukaryotes) from the lipid carrier dolichol-pyrophosphate to an asparagine residue within an Asn-X-Ser/Thr consensus motif in nascent polypeptide chains, the first step in protein N-glycosylation. N-glycosylation occurs cotranslationally and the complex associates with the Sec61 complex at the channel-forming translocon complex that mediates protein translocation across the endoplasmic reticulum (ER). All subunits are required for a maximal enzyme activity.</text>
</comment>
<accession>A0AAF0EN99</accession>
<keyword evidence="9" id="KW-0472">Membrane</keyword>
<dbReference type="EMBL" id="CP119877">
    <property type="protein sequence ID" value="WFD33220.1"/>
    <property type="molecule type" value="Genomic_DNA"/>
</dbReference>
<evidence type="ECO:0000313" key="11">
    <source>
        <dbReference type="EMBL" id="WFD33220.1"/>
    </source>
</evidence>
<comment type="subcellular location">
    <subcellularLocation>
        <location evidence="2 10">Endoplasmic reticulum membrane</location>
        <topology evidence="2 10">Single-pass type I membrane protein</topology>
    </subcellularLocation>
</comment>
<feature type="chain" id="PRO_5041778366" description="Dolichyl-diphosphooligosaccharide--protein glycosyltransferase subunit 1" evidence="10">
    <location>
        <begin position="22"/>
        <end position="464"/>
    </location>
</feature>
<keyword evidence="8" id="KW-1133">Transmembrane helix</keyword>
<comment type="pathway">
    <text evidence="3 10">Protein modification; protein glycosylation.</text>
</comment>
<evidence type="ECO:0000256" key="1">
    <source>
        <dbReference type="ARBA" id="ARBA00002791"/>
    </source>
</evidence>
<feature type="signal peptide" evidence="10">
    <location>
        <begin position="1"/>
        <end position="21"/>
    </location>
</feature>
<dbReference type="Proteomes" id="UP001219933">
    <property type="component" value="Chromosome 1"/>
</dbReference>
<evidence type="ECO:0000256" key="6">
    <source>
        <dbReference type="ARBA" id="ARBA00022729"/>
    </source>
</evidence>
<evidence type="ECO:0000256" key="7">
    <source>
        <dbReference type="ARBA" id="ARBA00022824"/>
    </source>
</evidence>
<keyword evidence="12" id="KW-1185">Reference proteome</keyword>
<evidence type="ECO:0000256" key="9">
    <source>
        <dbReference type="ARBA" id="ARBA00023136"/>
    </source>
</evidence>
<keyword evidence="5" id="KW-0812">Transmembrane</keyword>
<gene>
    <name evidence="11" type="primary">OST1</name>
    <name evidence="11" type="ORF">MCUN1_000033</name>
</gene>
<evidence type="ECO:0000256" key="2">
    <source>
        <dbReference type="ARBA" id="ARBA00004115"/>
    </source>
</evidence>
<sequence>MRLGAASVVALAACLAQVASASWSHKTLSKHIDLGGTMSMFTLKAQAVPDADDAEYLVYLNDKEHSHLSALNTTISASESVVAAASRVVGPLNDANGTVVYAIDIPESVRGKELAINIIGRVVHVTTPLPRTLRQKENQYLYWEGDAAVRTPYASNQVTLTIKTPTNTISAFGPGGERSGPKITYGPQPGKAHTEKTVVPSTFVHYLYPRPLMTFVDFERTVQLSHIGNTVSTQDNIWLRNDGALLSGFFSRSDYIVAKYMKRKSEYASIIDQFPYFLPARARDVYFIDTIGNVSTSALRPNTEEVPTRLDLLPRYPVMGGWNYTFSVGWKEDLGRVARKVSSGRFSVAVPFISTTKNTAVDHALTRIVLPEGARNIEVFLPFDVDQVRTEHFSTYLDSVGRPAVVVERANCSAAHTLPIFIEYSLSPIDHLRKPAAVAAVVACIYTILSVLRRTQLGVPAKRA</sequence>
<organism evidence="11 12">
    <name type="scientific">Malassezia cuniculi</name>
    <dbReference type="NCBI Taxonomy" id="948313"/>
    <lineage>
        <taxon>Eukaryota</taxon>
        <taxon>Fungi</taxon>
        <taxon>Dikarya</taxon>
        <taxon>Basidiomycota</taxon>
        <taxon>Ustilaginomycotina</taxon>
        <taxon>Malasseziomycetes</taxon>
        <taxon>Malasseziales</taxon>
        <taxon>Malasseziaceae</taxon>
        <taxon>Malassezia</taxon>
    </lineage>
</organism>